<evidence type="ECO:0000313" key="1">
    <source>
        <dbReference type="EMBL" id="CAI0389878.1"/>
    </source>
</evidence>
<gene>
    <name evidence="1" type="ORF">LITE_LOCUS6493</name>
</gene>
<name>A0AAV0HYG8_9ROSI</name>
<dbReference type="Proteomes" id="UP001154282">
    <property type="component" value="Unassembled WGS sequence"/>
</dbReference>
<organism evidence="1 2">
    <name type="scientific">Linum tenue</name>
    <dbReference type="NCBI Taxonomy" id="586396"/>
    <lineage>
        <taxon>Eukaryota</taxon>
        <taxon>Viridiplantae</taxon>
        <taxon>Streptophyta</taxon>
        <taxon>Embryophyta</taxon>
        <taxon>Tracheophyta</taxon>
        <taxon>Spermatophyta</taxon>
        <taxon>Magnoliopsida</taxon>
        <taxon>eudicotyledons</taxon>
        <taxon>Gunneridae</taxon>
        <taxon>Pentapetalae</taxon>
        <taxon>rosids</taxon>
        <taxon>fabids</taxon>
        <taxon>Malpighiales</taxon>
        <taxon>Linaceae</taxon>
        <taxon>Linum</taxon>
    </lineage>
</organism>
<keyword evidence="2" id="KW-1185">Reference proteome</keyword>
<proteinExistence type="predicted"/>
<protein>
    <submittedName>
        <fullName evidence="1">Uncharacterized protein</fullName>
    </submittedName>
</protein>
<evidence type="ECO:0000313" key="2">
    <source>
        <dbReference type="Proteomes" id="UP001154282"/>
    </source>
</evidence>
<comment type="caution">
    <text evidence="1">The sequence shown here is derived from an EMBL/GenBank/DDBJ whole genome shotgun (WGS) entry which is preliminary data.</text>
</comment>
<accession>A0AAV0HYG8</accession>
<dbReference type="AlphaFoldDB" id="A0AAV0HYG8"/>
<dbReference type="EMBL" id="CAMGYJ010000003">
    <property type="protein sequence ID" value="CAI0389878.1"/>
    <property type="molecule type" value="Genomic_DNA"/>
</dbReference>
<feature type="non-terminal residue" evidence="1">
    <location>
        <position position="63"/>
    </location>
</feature>
<reference evidence="1" key="1">
    <citation type="submission" date="2022-08" db="EMBL/GenBank/DDBJ databases">
        <authorList>
            <person name="Gutierrez-Valencia J."/>
        </authorList>
    </citation>
    <scope>NUCLEOTIDE SEQUENCE</scope>
</reference>
<sequence length="63" mass="7047">MSSIKSIARFASPVLKVTQFATPPSTYPLQNAKTRIFGSSSKIRELVLARARFWYLGARSLTE</sequence>